<dbReference type="STRING" id="500635.MITSMUL_04256"/>
<accession>C9KM21</accession>
<evidence type="ECO:0000313" key="2">
    <source>
        <dbReference type="EMBL" id="EEX69185.1"/>
    </source>
</evidence>
<comment type="caution">
    <text evidence="2">The sequence shown here is derived from an EMBL/GenBank/DDBJ whole genome shotgun (WGS) entry which is preliminary data.</text>
</comment>
<reference evidence="2" key="1">
    <citation type="submission" date="2009-09" db="EMBL/GenBank/DDBJ databases">
        <authorList>
            <person name="Weinstock G."/>
            <person name="Sodergren E."/>
            <person name="Clifton S."/>
            <person name="Fulton L."/>
            <person name="Fulton B."/>
            <person name="Courtney L."/>
            <person name="Fronick C."/>
            <person name="Harrison M."/>
            <person name="Strong C."/>
            <person name="Farmer C."/>
            <person name="Delahaunty K."/>
            <person name="Markovic C."/>
            <person name="Hall O."/>
            <person name="Minx P."/>
            <person name="Tomlinson C."/>
            <person name="Mitreva M."/>
            <person name="Nelson J."/>
            <person name="Hou S."/>
            <person name="Wollam A."/>
            <person name="Pepin K.H."/>
            <person name="Johnson M."/>
            <person name="Bhonagiri V."/>
            <person name="Nash W.E."/>
            <person name="Warren W."/>
            <person name="Chinwalla A."/>
            <person name="Mardis E.R."/>
            <person name="Wilson R.K."/>
        </authorList>
    </citation>
    <scope>NUCLEOTIDE SEQUENCE [LARGE SCALE GENOMIC DNA]</scope>
    <source>
        <strain evidence="2">DSM 20544</strain>
    </source>
</reference>
<name>C9KM21_9FIRM</name>
<keyword evidence="3" id="KW-1185">Reference proteome</keyword>
<feature type="region of interest" description="Disordered" evidence="1">
    <location>
        <begin position="36"/>
        <end position="55"/>
    </location>
</feature>
<dbReference type="Proteomes" id="UP000003671">
    <property type="component" value="Unassembled WGS sequence"/>
</dbReference>
<protein>
    <submittedName>
        <fullName evidence="2">Uncharacterized protein</fullName>
    </submittedName>
</protein>
<evidence type="ECO:0000313" key="3">
    <source>
        <dbReference type="Proteomes" id="UP000003671"/>
    </source>
</evidence>
<sequence length="55" mass="5890">MTGNDNEMTRACPHGAGSFCKLEVLQRILVCAIAQGQGKETKKEDAAASKKQDPI</sequence>
<dbReference type="EMBL" id="ABWK02000012">
    <property type="protein sequence ID" value="EEX69185.1"/>
    <property type="molecule type" value="Genomic_DNA"/>
</dbReference>
<evidence type="ECO:0000256" key="1">
    <source>
        <dbReference type="SAM" id="MobiDB-lite"/>
    </source>
</evidence>
<dbReference type="HOGENOM" id="CLU_3027306_0_0_9"/>
<dbReference type="AlphaFoldDB" id="C9KM21"/>
<proteinExistence type="predicted"/>
<gene>
    <name evidence="2" type="ORF">MITSMUL_04256</name>
</gene>
<organism evidence="2 3">
    <name type="scientific">Mitsuokella multacida DSM 20544</name>
    <dbReference type="NCBI Taxonomy" id="500635"/>
    <lineage>
        <taxon>Bacteria</taxon>
        <taxon>Bacillati</taxon>
        <taxon>Bacillota</taxon>
        <taxon>Negativicutes</taxon>
        <taxon>Selenomonadales</taxon>
        <taxon>Selenomonadaceae</taxon>
        <taxon>Mitsuokella</taxon>
    </lineage>
</organism>
<feature type="compositionally biased region" description="Basic and acidic residues" evidence="1">
    <location>
        <begin position="39"/>
        <end position="55"/>
    </location>
</feature>